<reference evidence="2" key="1">
    <citation type="journal article" date="2019" name="Sci. Rep.">
        <title>Draft genome of Tanacetum cinerariifolium, the natural source of mosquito coil.</title>
        <authorList>
            <person name="Yamashiro T."/>
            <person name="Shiraishi A."/>
            <person name="Satake H."/>
            <person name="Nakayama K."/>
        </authorList>
    </citation>
    <scope>NUCLEOTIDE SEQUENCE</scope>
</reference>
<keyword evidence="1" id="KW-0732">Signal</keyword>
<evidence type="ECO:0000256" key="1">
    <source>
        <dbReference type="SAM" id="SignalP"/>
    </source>
</evidence>
<feature type="chain" id="PRO_5027080401" evidence="1">
    <location>
        <begin position="24"/>
        <end position="191"/>
    </location>
</feature>
<keyword evidence="2" id="KW-0548">Nucleotidyltransferase</keyword>
<dbReference type="GO" id="GO:0003964">
    <property type="term" value="F:RNA-directed DNA polymerase activity"/>
    <property type="evidence" value="ECO:0007669"/>
    <property type="project" value="UniProtKB-KW"/>
</dbReference>
<name>A0A6L2N6Q5_TANCI</name>
<organism evidence="2">
    <name type="scientific">Tanacetum cinerariifolium</name>
    <name type="common">Dalmatian daisy</name>
    <name type="synonym">Chrysanthemum cinerariifolium</name>
    <dbReference type="NCBI Taxonomy" id="118510"/>
    <lineage>
        <taxon>Eukaryota</taxon>
        <taxon>Viridiplantae</taxon>
        <taxon>Streptophyta</taxon>
        <taxon>Embryophyta</taxon>
        <taxon>Tracheophyta</taxon>
        <taxon>Spermatophyta</taxon>
        <taxon>Magnoliopsida</taxon>
        <taxon>eudicotyledons</taxon>
        <taxon>Gunneridae</taxon>
        <taxon>Pentapetalae</taxon>
        <taxon>asterids</taxon>
        <taxon>campanulids</taxon>
        <taxon>Asterales</taxon>
        <taxon>Asteraceae</taxon>
        <taxon>Asteroideae</taxon>
        <taxon>Anthemideae</taxon>
        <taxon>Anthemidinae</taxon>
        <taxon>Tanacetum</taxon>
    </lineage>
</organism>
<dbReference type="AlphaFoldDB" id="A0A6L2N6Q5"/>
<keyword evidence="2" id="KW-0808">Transferase</keyword>
<comment type="caution">
    <text evidence="2">The sequence shown here is derived from an EMBL/GenBank/DDBJ whole genome shotgun (WGS) entry which is preliminary data.</text>
</comment>
<dbReference type="PANTHER" id="PTHR33116:SF78">
    <property type="entry name" value="OS12G0587133 PROTEIN"/>
    <property type="match status" value="1"/>
</dbReference>
<gene>
    <name evidence="2" type="ORF">Tci_053768</name>
</gene>
<feature type="signal peptide" evidence="1">
    <location>
        <begin position="1"/>
        <end position="23"/>
    </location>
</feature>
<dbReference type="PANTHER" id="PTHR33116">
    <property type="entry name" value="REVERSE TRANSCRIPTASE ZINC-BINDING DOMAIN-CONTAINING PROTEIN-RELATED-RELATED"/>
    <property type="match status" value="1"/>
</dbReference>
<dbReference type="EMBL" id="BKCJ010008355">
    <property type="protein sequence ID" value="GEU81790.1"/>
    <property type="molecule type" value="Genomic_DNA"/>
</dbReference>
<accession>A0A6L2N6Q5</accession>
<sequence>MGSIISILYLIAIEGLNVTLKEAVSKGIYKGVQIGRERRAFISHLQYADDTLVFGEWNSVNVKNPMRILECVQQAFGLRIRNNKSKFYGIGVSNHEVDWMANRMRCLSGRMSFMYLGIPISLNMKKIDTWNGIVEKFKTKLSHWKERSMSCGGRLTLVKSVLGSLPLYYFSMFRVPVGVLKNLESIRQKFF</sequence>
<proteinExistence type="predicted"/>
<evidence type="ECO:0000313" key="2">
    <source>
        <dbReference type="EMBL" id="GEU81790.1"/>
    </source>
</evidence>
<protein>
    <submittedName>
        <fullName evidence="2">Reverse transcriptase domain, reverse transcriptase zinc-binding domain protein</fullName>
    </submittedName>
</protein>
<keyword evidence="2" id="KW-0695">RNA-directed DNA polymerase</keyword>